<dbReference type="Gene3D" id="3.60.15.10">
    <property type="entry name" value="Ribonuclease Z/Hydroxyacylglutathione hydrolase-like"/>
    <property type="match status" value="1"/>
</dbReference>
<dbReference type="PANTHER" id="PTHR30619:SF1">
    <property type="entry name" value="RECOMBINATION PROTEIN 2"/>
    <property type="match status" value="1"/>
</dbReference>
<accession>A0A398B203</accession>
<feature type="transmembrane region" description="Helical" evidence="6">
    <location>
        <begin position="389"/>
        <end position="407"/>
    </location>
</feature>
<feature type="transmembrane region" description="Helical" evidence="6">
    <location>
        <begin position="239"/>
        <end position="260"/>
    </location>
</feature>
<dbReference type="InterPro" id="IPR036866">
    <property type="entry name" value="RibonucZ/Hydroxyglut_hydro"/>
</dbReference>
<dbReference type="PANTHER" id="PTHR30619">
    <property type="entry name" value="DNA INTERNALIZATION/COMPETENCE PROTEIN COMEC/REC2"/>
    <property type="match status" value="1"/>
</dbReference>
<dbReference type="SMART" id="SM00849">
    <property type="entry name" value="Lactamase_B"/>
    <property type="match status" value="1"/>
</dbReference>
<dbReference type="EMBL" id="QWVT01000024">
    <property type="protein sequence ID" value="RID83782.1"/>
    <property type="molecule type" value="Genomic_DNA"/>
</dbReference>
<dbReference type="GO" id="GO:0005886">
    <property type="term" value="C:plasma membrane"/>
    <property type="evidence" value="ECO:0007669"/>
    <property type="project" value="UniProtKB-SubCell"/>
</dbReference>
<dbReference type="OrthoDB" id="9761531at2"/>
<keyword evidence="3 6" id="KW-0812">Transmembrane</keyword>
<feature type="transmembrane region" description="Helical" evidence="6">
    <location>
        <begin position="12"/>
        <end position="44"/>
    </location>
</feature>
<feature type="domain" description="Metallo-beta-lactamase" evidence="7">
    <location>
        <begin position="519"/>
        <end position="728"/>
    </location>
</feature>
<feature type="transmembrane region" description="Helical" evidence="6">
    <location>
        <begin position="489"/>
        <end position="506"/>
    </location>
</feature>
<sequence length="775" mass="85278">MRGGAMKGKLIYFSAAALAGLLSVFENMFMFSAFFMIVSLYIILAKKIPAQALFLLFIVYIVFFGTASFSVASLKSGFKGSEKELEVQIDEAAADGDMLKGIGRAGPYGEKIVFRYRIKSKNEKAWLKKNALPGTSLRLTGKLQVPETATNPNAFDYRTYLARKQIFWVFRTSSLNVNPYSQSHSSIVTSIKRLRQRQVISLEENLSKDTAAISAALLFGNRELMDSELQKSYQKTGTIHLLSISGLHVGLLAGLVYYLLIRIGFTREKAQILLIAALPFYAVLTGLAPPVNRAVIMLLIYLAGQRFSVKISSLDSLSLAFMLLLLADPFSLYNPGFQLSFLVSFSIIVSSSSILKTFKSAAGKLAGVSVIAQLSGTPVILFSFYEFSFISFAANLVFVPLFSYVILPLVIADYLLACTFPVAAIFVEGILELSVRFAGKLSGLLASLPWSSVVFGKPSFLMLTFQSAAILLFFLLLEKDPVPVRMARLMILPAIPLAFQFFLPYSSSEGKIVFLDVGQGDSILIELPYRHGTYMIDTGGSLAFSREAWQEKRNSFNTGEDILLPYLKSEGIRSIDKLVLTHGDADHVGGAVSLMSGMDVKEVLLPQFAQESDLERKIIAAAREDTRMARIEAGNKWVAGNAQFQALWPASKQKDKNDGSIVLWASIGGKTWLFTGDLGEKGEQQLLKNYPDLNIDVLKAGHHGSRHSSSEAFINQVTPNIAVISAGRNNRYGHPHKEVLMELQARNARVLRTDTNGAVIFSFRGESGTFSSWNP</sequence>
<feature type="transmembrane region" description="Helical" evidence="6">
    <location>
        <begin position="339"/>
        <end position="358"/>
    </location>
</feature>
<feature type="transmembrane region" description="Helical" evidence="6">
    <location>
        <begin position="365"/>
        <end position="383"/>
    </location>
</feature>
<feature type="transmembrane region" description="Helical" evidence="6">
    <location>
        <begin position="314"/>
        <end position="333"/>
    </location>
</feature>
<proteinExistence type="predicted"/>
<reference evidence="8 9" key="1">
    <citation type="submission" date="2018-08" db="EMBL/GenBank/DDBJ databases">
        <title>Bacillus jemisoniae sp. nov., Bacillus chryseoplanitiae sp. nov., Bacillus resnikiae sp. nov., and Bacillus frankliniae sp. nov., isolated from Viking spacecraft and associated surfaces.</title>
        <authorList>
            <person name="Seuylemezian A."/>
            <person name="Vaishampayan P."/>
        </authorList>
    </citation>
    <scope>NUCLEOTIDE SEQUENCE [LARGE SCALE GENOMIC DNA]</scope>
    <source>
        <strain evidence="8 9">JJ-247</strain>
    </source>
</reference>
<dbReference type="InterPro" id="IPR035681">
    <property type="entry name" value="ComA-like_MBL"/>
</dbReference>
<evidence type="ECO:0000256" key="4">
    <source>
        <dbReference type="ARBA" id="ARBA00022989"/>
    </source>
</evidence>
<keyword evidence="5 6" id="KW-0472">Membrane</keyword>
<name>A0A398B203_9BACI</name>
<dbReference type="InterPro" id="IPR004477">
    <property type="entry name" value="ComEC_N"/>
</dbReference>
<dbReference type="InterPro" id="IPR025405">
    <property type="entry name" value="DUF4131"/>
</dbReference>
<comment type="caution">
    <text evidence="8">The sequence shown here is derived from an EMBL/GenBank/DDBJ whole genome shotgun (WGS) entry which is preliminary data.</text>
</comment>
<keyword evidence="9" id="KW-1185">Reference proteome</keyword>
<dbReference type="Pfam" id="PF00753">
    <property type="entry name" value="Lactamase_B"/>
    <property type="match status" value="1"/>
</dbReference>
<evidence type="ECO:0000256" key="6">
    <source>
        <dbReference type="SAM" id="Phobius"/>
    </source>
</evidence>
<gene>
    <name evidence="8" type="ORF">D1970_14325</name>
</gene>
<feature type="transmembrane region" description="Helical" evidence="6">
    <location>
        <begin position="414"/>
        <end position="439"/>
    </location>
</feature>
<dbReference type="SUPFAM" id="SSF56281">
    <property type="entry name" value="Metallo-hydrolase/oxidoreductase"/>
    <property type="match status" value="1"/>
</dbReference>
<dbReference type="GO" id="GO:0030420">
    <property type="term" value="P:establishment of competence for transformation"/>
    <property type="evidence" value="ECO:0007669"/>
    <property type="project" value="InterPro"/>
</dbReference>
<evidence type="ECO:0000256" key="2">
    <source>
        <dbReference type="ARBA" id="ARBA00022475"/>
    </source>
</evidence>
<keyword evidence="4 6" id="KW-1133">Transmembrane helix</keyword>
<evidence type="ECO:0000256" key="5">
    <source>
        <dbReference type="ARBA" id="ARBA00023136"/>
    </source>
</evidence>
<dbReference type="CDD" id="cd07731">
    <property type="entry name" value="ComA-like_MBL-fold"/>
    <property type="match status" value="1"/>
</dbReference>
<protein>
    <submittedName>
        <fullName evidence="8">DNA internalization-related competence protein ComEC/Rec2</fullName>
    </submittedName>
</protein>
<organism evidence="8 9">
    <name type="scientific">Mesobacillus zeae</name>
    <dbReference type="NCBI Taxonomy" id="1917180"/>
    <lineage>
        <taxon>Bacteria</taxon>
        <taxon>Bacillati</taxon>
        <taxon>Bacillota</taxon>
        <taxon>Bacilli</taxon>
        <taxon>Bacillales</taxon>
        <taxon>Bacillaceae</taxon>
        <taxon>Mesobacillus</taxon>
    </lineage>
</organism>
<dbReference type="Pfam" id="PF03772">
    <property type="entry name" value="Competence"/>
    <property type="match status" value="1"/>
</dbReference>
<dbReference type="InterPro" id="IPR052159">
    <property type="entry name" value="Competence_DNA_uptake"/>
</dbReference>
<dbReference type="InterPro" id="IPR004797">
    <property type="entry name" value="Competence_ComEC/Rec2"/>
</dbReference>
<feature type="transmembrane region" description="Helical" evidence="6">
    <location>
        <begin position="272"/>
        <end position="302"/>
    </location>
</feature>
<evidence type="ECO:0000256" key="3">
    <source>
        <dbReference type="ARBA" id="ARBA00022692"/>
    </source>
</evidence>
<dbReference type="InterPro" id="IPR001279">
    <property type="entry name" value="Metallo-B-lactamas"/>
</dbReference>
<dbReference type="AlphaFoldDB" id="A0A398B203"/>
<evidence type="ECO:0000313" key="9">
    <source>
        <dbReference type="Proteomes" id="UP000265816"/>
    </source>
</evidence>
<dbReference type="Proteomes" id="UP000265816">
    <property type="component" value="Unassembled WGS sequence"/>
</dbReference>
<evidence type="ECO:0000313" key="8">
    <source>
        <dbReference type="EMBL" id="RID83782.1"/>
    </source>
</evidence>
<dbReference type="Pfam" id="PF13567">
    <property type="entry name" value="DUF4131"/>
    <property type="match status" value="1"/>
</dbReference>
<evidence type="ECO:0000259" key="7">
    <source>
        <dbReference type="SMART" id="SM00849"/>
    </source>
</evidence>
<comment type="subcellular location">
    <subcellularLocation>
        <location evidence="1">Cell membrane</location>
        <topology evidence="1">Multi-pass membrane protein</topology>
    </subcellularLocation>
</comment>
<keyword evidence="2" id="KW-1003">Cell membrane</keyword>
<feature type="transmembrane region" description="Helical" evidence="6">
    <location>
        <begin position="50"/>
        <end position="74"/>
    </location>
</feature>
<dbReference type="NCBIfam" id="TIGR00361">
    <property type="entry name" value="ComEC_Rec2"/>
    <property type="match status" value="1"/>
</dbReference>
<dbReference type="NCBIfam" id="TIGR00360">
    <property type="entry name" value="ComEC_N-term"/>
    <property type="match status" value="1"/>
</dbReference>
<evidence type="ECO:0000256" key="1">
    <source>
        <dbReference type="ARBA" id="ARBA00004651"/>
    </source>
</evidence>
<feature type="transmembrane region" description="Helical" evidence="6">
    <location>
        <begin position="459"/>
        <end position="477"/>
    </location>
</feature>